<accession>A0ABU3F0K8</accession>
<dbReference type="InterPro" id="IPR011990">
    <property type="entry name" value="TPR-like_helical_dom_sf"/>
</dbReference>
<dbReference type="InterPro" id="IPR053163">
    <property type="entry name" value="HTH-type_regulator_Rgg"/>
</dbReference>
<gene>
    <name evidence="2" type="ORF">P7D85_12840</name>
</gene>
<dbReference type="InterPro" id="IPR001387">
    <property type="entry name" value="Cro/C1-type_HTH"/>
</dbReference>
<dbReference type="Proteomes" id="UP001252875">
    <property type="component" value="Unassembled WGS sequence"/>
</dbReference>
<dbReference type="SUPFAM" id="SSF47413">
    <property type="entry name" value="lambda repressor-like DNA-binding domains"/>
    <property type="match status" value="1"/>
</dbReference>
<evidence type="ECO:0000313" key="2">
    <source>
        <dbReference type="EMBL" id="MDT2600667.1"/>
    </source>
</evidence>
<dbReference type="EMBL" id="JARPYI010000007">
    <property type="protein sequence ID" value="MDT2600667.1"/>
    <property type="molecule type" value="Genomic_DNA"/>
</dbReference>
<comment type="caution">
    <text evidence="2">The sequence shown here is derived from an EMBL/GenBank/DDBJ whole genome shotgun (WGS) entry which is preliminary data.</text>
</comment>
<dbReference type="CDD" id="cd00093">
    <property type="entry name" value="HTH_XRE"/>
    <property type="match status" value="1"/>
</dbReference>
<dbReference type="Gene3D" id="1.25.40.10">
    <property type="entry name" value="Tetratricopeptide repeat domain"/>
    <property type="match status" value="1"/>
</dbReference>
<dbReference type="InterPro" id="IPR010982">
    <property type="entry name" value="Lambda_DNA-bd_dom_sf"/>
</dbReference>
<evidence type="ECO:0000259" key="1">
    <source>
        <dbReference type="PROSITE" id="PS50943"/>
    </source>
</evidence>
<sequence>MNAEIIKSIRKQKGLTQKEVYTGVCSKTFYSDFEAGKHSVEATKFQSFLTNLGISQSEFNYFKDSQMKNEEKSLNDEIDHFYKKGNFEALYEVFENYNQDSRTEIRYLAIKAYLLVLITNTNFYKFSRTPFSEILAYLDAMKMWTLKEIKLGKLVLLSYSEKDKASEKKLYTRLIDELAKYEEFDAKIYYEEIGDLYFNRIQWLLMINHIQEAKKCLHAYSEAIAKSDNLYLSLQLRFMTCIVNTYIDFPKYSQELSELLGQLNKIPASETHFYKIISQLHMEKAKNYYQRYQG</sequence>
<proteinExistence type="predicted"/>
<dbReference type="RefSeq" id="WP_311822591.1">
    <property type="nucleotide sequence ID" value="NZ_JARPYF010000003.1"/>
</dbReference>
<keyword evidence="3" id="KW-1185">Reference proteome</keyword>
<dbReference type="Pfam" id="PF01381">
    <property type="entry name" value="HTH_3"/>
    <property type="match status" value="1"/>
</dbReference>
<dbReference type="SMART" id="SM00530">
    <property type="entry name" value="HTH_XRE"/>
    <property type="match status" value="1"/>
</dbReference>
<dbReference type="PROSITE" id="PS50943">
    <property type="entry name" value="HTH_CROC1"/>
    <property type="match status" value="1"/>
</dbReference>
<protein>
    <submittedName>
        <fullName evidence="2">Helix-turn-helix transcriptional regulator</fullName>
    </submittedName>
</protein>
<name>A0ABU3F0K8_9ENTE</name>
<organism evidence="2 3">
    <name type="scientific">Enterococcus hulanensis</name>
    <dbReference type="NCBI Taxonomy" id="2559929"/>
    <lineage>
        <taxon>Bacteria</taxon>
        <taxon>Bacillati</taxon>
        <taxon>Bacillota</taxon>
        <taxon>Bacilli</taxon>
        <taxon>Lactobacillales</taxon>
        <taxon>Enterococcaceae</taxon>
        <taxon>Enterococcus</taxon>
    </lineage>
</organism>
<feature type="domain" description="HTH cro/C1-type" evidence="1">
    <location>
        <begin position="6"/>
        <end position="59"/>
    </location>
</feature>
<dbReference type="PANTHER" id="PTHR37038">
    <property type="entry name" value="TRANSCRIPTIONAL REGULATOR-RELATED"/>
    <property type="match status" value="1"/>
</dbReference>
<reference evidence="2 3" key="1">
    <citation type="submission" date="2023-03" db="EMBL/GenBank/DDBJ databases">
        <authorList>
            <person name="Shen W."/>
            <person name="Cai J."/>
        </authorList>
    </citation>
    <scope>NUCLEOTIDE SEQUENCE [LARGE SCALE GENOMIC DNA]</scope>
    <source>
        <strain evidence="2 3">D6-4</strain>
    </source>
</reference>
<evidence type="ECO:0000313" key="3">
    <source>
        <dbReference type="Proteomes" id="UP001252875"/>
    </source>
</evidence>